<protein>
    <recommendedName>
        <fullName evidence="3">[histone H3]-dimethyl-L-lysine(36) demethylase</fullName>
        <ecNumber evidence="3">1.14.11.27</ecNumber>
    </recommendedName>
    <alternativeName>
        <fullName evidence="9">[Histone-H3]-lysine-36 demethylase 1</fullName>
    </alternativeName>
</protein>
<feature type="region of interest" description="Disordered" evidence="11">
    <location>
        <begin position="1"/>
        <end position="23"/>
    </location>
</feature>
<dbReference type="PROSITE" id="PS51184">
    <property type="entry name" value="JMJC"/>
    <property type="match status" value="1"/>
</dbReference>
<evidence type="ECO:0000256" key="9">
    <source>
        <dbReference type="ARBA" id="ARBA00031083"/>
    </source>
</evidence>
<evidence type="ECO:0000256" key="5">
    <source>
        <dbReference type="ARBA" id="ARBA00023002"/>
    </source>
</evidence>
<keyword evidence="8" id="KW-0804">Transcription</keyword>
<feature type="domain" description="JmjC" evidence="12">
    <location>
        <begin position="207"/>
        <end position="352"/>
    </location>
</feature>
<evidence type="ECO:0000256" key="8">
    <source>
        <dbReference type="ARBA" id="ARBA00023163"/>
    </source>
</evidence>
<keyword evidence="14" id="KW-1185">Reference proteome</keyword>
<dbReference type="Proteomes" id="UP000325579">
    <property type="component" value="Unassembled WGS sequence"/>
</dbReference>
<dbReference type="SMART" id="SM00558">
    <property type="entry name" value="JmjC"/>
    <property type="match status" value="1"/>
</dbReference>
<evidence type="ECO:0000256" key="10">
    <source>
        <dbReference type="ARBA" id="ARBA00047915"/>
    </source>
</evidence>
<accession>A0A5N7CSV3</accession>
<dbReference type="Gene3D" id="2.60.120.650">
    <property type="entry name" value="Cupin"/>
    <property type="match status" value="1"/>
</dbReference>
<evidence type="ECO:0000256" key="1">
    <source>
        <dbReference type="ARBA" id="ARBA00001954"/>
    </source>
</evidence>
<dbReference type="GO" id="GO:0046872">
    <property type="term" value="F:metal ion binding"/>
    <property type="evidence" value="ECO:0007669"/>
    <property type="project" value="UniProtKB-KW"/>
</dbReference>
<dbReference type="PANTHER" id="PTHR23123">
    <property type="entry name" value="PHD/F-BOX CONTAINING PROTEIN"/>
    <property type="match status" value="1"/>
</dbReference>
<feature type="region of interest" description="Disordered" evidence="11">
    <location>
        <begin position="401"/>
        <end position="426"/>
    </location>
</feature>
<dbReference type="RefSeq" id="XP_031934553.1">
    <property type="nucleotide sequence ID" value="XM_032088504.1"/>
</dbReference>
<evidence type="ECO:0000256" key="6">
    <source>
        <dbReference type="ARBA" id="ARBA00023004"/>
    </source>
</evidence>
<gene>
    <name evidence="13" type="ORF">BDV37DRAFT_289591</name>
</gene>
<dbReference type="GeneID" id="43673195"/>
<name>A0A5N7CSV3_9EURO</name>
<evidence type="ECO:0000256" key="11">
    <source>
        <dbReference type="SAM" id="MobiDB-lite"/>
    </source>
</evidence>
<dbReference type="EC" id="1.14.11.27" evidence="3"/>
<keyword evidence="5" id="KW-0560">Oxidoreductase</keyword>
<evidence type="ECO:0000259" key="12">
    <source>
        <dbReference type="PROSITE" id="PS51184"/>
    </source>
</evidence>
<evidence type="ECO:0000256" key="3">
    <source>
        <dbReference type="ARBA" id="ARBA00013246"/>
    </source>
</evidence>
<feature type="compositionally biased region" description="Polar residues" evidence="11">
    <location>
        <begin position="1"/>
        <end position="13"/>
    </location>
</feature>
<keyword evidence="7" id="KW-0805">Transcription regulation</keyword>
<comment type="similarity">
    <text evidence="2">Belongs to the JHDM1 histone demethylase family.</text>
</comment>
<organism evidence="13 14">
    <name type="scientific">Aspergillus pseudonomiae</name>
    <dbReference type="NCBI Taxonomy" id="1506151"/>
    <lineage>
        <taxon>Eukaryota</taxon>
        <taxon>Fungi</taxon>
        <taxon>Dikarya</taxon>
        <taxon>Ascomycota</taxon>
        <taxon>Pezizomycotina</taxon>
        <taxon>Eurotiomycetes</taxon>
        <taxon>Eurotiomycetidae</taxon>
        <taxon>Eurotiales</taxon>
        <taxon>Aspergillaceae</taxon>
        <taxon>Aspergillus</taxon>
        <taxon>Aspergillus subgen. Circumdati</taxon>
    </lineage>
</organism>
<comment type="catalytic activity">
    <reaction evidence="10">
        <text>N(6),N(6)-dimethyl-L-lysyl(36)-[histone H3] + 2 2-oxoglutarate + 2 O2 = L-lysyl(36)-[histone H3] + 2 formaldehyde + 2 succinate + 2 CO2</text>
        <dbReference type="Rhea" id="RHEA:42032"/>
        <dbReference type="Rhea" id="RHEA-COMP:9785"/>
        <dbReference type="Rhea" id="RHEA-COMP:9787"/>
        <dbReference type="ChEBI" id="CHEBI:15379"/>
        <dbReference type="ChEBI" id="CHEBI:16526"/>
        <dbReference type="ChEBI" id="CHEBI:16810"/>
        <dbReference type="ChEBI" id="CHEBI:16842"/>
        <dbReference type="ChEBI" id="CHEBI:29969"/>
        <dbReference type="ChEBI" id="CHEBI:30031"/>
        <dbReference type="ChEBI" id="CHEBI:61976"/>
        <dbReference type="EC" id="1.14.11.27"/>
    </reaction>
</comment>
<feature type="compositionally biased region" description="Low complexity" evidence="11">
    <location>
        <begin position="404"/>
        <end position="424"/>
    </location>
</feature>
<evidence type="ECO:0000256" key="7">
    <source>
        <dbReference type="ARBA" id="ARBA00023015"/>
    </source>
</evidence>
<proteinExistence type="inferred from homology"/>
<dbReference type="GO" id="GO:0140680">
    <property type="term" value="F:histone H3K36me/H3K36me2 demethylase activity"/>
    <property type="evidence" value="ECO:0007669"/>
    <property type="project" value="UniProtKB-EC"/>
</dbReference>
<dbReference type="OrthoDB" id="4494329at2759"/>
<sequence length="447" mass="51047">MSTSPAAENTNTRDWAASSKRKRQKTRELEELLVPGWGTYDLNFNTFNNPGAESLRSFIRKLDQTARWANTRSQYTAKLRAEFQRGGLDLITALYRDPSKVVEDVITFDNTEDLTRHLKMQFSRPLLFQSTATRSISHPKVSWDTFWTFMRENRQKWVDVYDYSIDEEAKRTERRLVENIIKHWEKDSRTALNCLDIENRISDCCPTPISDSDLIRRIAGDGQTTIGKTGSTWVNRHKEFLLLSTRDCISPIHVDIGAALTWLYVLHGRKIVYFPSTINLNAVRLLALLGSEQFNGYDGGWIRVELRPGDLFIMPPSCPHAVFTPDDSLVVGGHFYTSAHLPSTLEGLSLLEEKQGISNESLEDSHYETLAEIFSSYDKVATPEEVKRAWATCYLFLGSRTKPRPTTSRPTTSRPTTSRPTTSRAKFINSLEDFNKRAAESFSQEPE</sequence>
<dbReference type="EMBL" id="ML736908">
    <property type="protein sequence ID" value="KAE8397234.1"/>
    <property type="molecule type" value="Genomic_DNA"/>
</dbReference>
<dbReference type="AlphaFoldDB" id="A0A5N7CSV3"/>
<dbReference type="SUPFAM" id="SSF51197">
    <property type="entry name" value="Clavaminate synthase-like"/>
    <property type="match status" value="1"/>
</dbReference>
<keyword evidence="6" id="KW-0408">Iron</keyword>
<evidence type="ECO:0000313" key="14">
    <source>
        <dbReference type="Proteomes" id="UP000325579"/>
    </source>
</evidence>
<evidence type="ECO:0000256" key="2">
    <source>
        <dbReference type="ARBA" id="ARBA00008037"/>
    </source>
</evidence>
<dbReference type="InterPro" id="IPR003347">
    <property type="entry name" value="JmjC_dom"/>
</dbReference>
<evidence type="ECO:0000256" key="4">
    <source>
        <dbReference type="ARBA" id="ARBA00022723"/>
    </source>
</evidence>
<dbReference type="InterPro" id="IPR050690">
    <property type="entry name" value="JHDM1_Histone_Demethylase"/>
</dbReference>
<keyword evidence="4" id="KW-0479">Metal-binding</keyword>
<comment type="cofactor">
    <cofactor evidence="1">
        <name>Fe(2+)</name>
        <dbReference type="ChEBI" id="CHEBI:29033"/>
    </cofactor>
</comment>
<evidence type="ECO:0000313" key="13">
    <source>
        <dbReference type="EMBL" id="KAE8397234.1"/>
    </source>
</evidence>
<reference evidence="13 14" key="1">
    <citation type="submission" date="2019-04" db="EMBL/GenBank/DDBJ databases">
        <authorList>
            <consortium name="DOE Joint Genome Institute"/>
            <person name="Mondo S."/>
            <person name="Kjaerbolling I."/>
            <person name="Vesth T."/>
            <person name="Frisvad J.C."/>
            <person name="Nybo J.L."/>
            <person name="Theobald S."/>
            <person name="Kildgaard S."/>
            <person name="Isbrandt T."/>
            <person name="Kuo A."/>
            <person name="Sato A."/>
            <person name="Lyhne E.K."/>
            <person name="Kogle M.E."/>
            <person name="Wiebenga A."/>
            <person name="Kun R.S."/>
            <person name="Lubbers R.J."/>
            <person name="Makela M.R."/>
            <person name="Barry K."/>
            <person name="Chovatia M."/>
            <person name="Clum A."/>
            <person name="Daum C."/>
            <person name="Haridas S."/>
            <person name="He G."/>
            <person name="LaButti K."/>
            <person name="Lipzen A."/>
            <person name="Riley R."/>
            <person name="Salamov A."/>
            <person name="Simmons B.A."/>
            <person name="Magnuson J.K."/>
            <person name="Henrissat B."/>
            <person name="Mortensen U.H."/>
            <person name="Larsen T.O."/>
            <person name="Devries R.P."/>
            <person name="Grigoriev I.V."/>
            <person name="Machida M."/>
            <person name="Baker S.E."/>
            <person name="Andersen M.R."/>
            <person name="Cantor M.N."/>
            <person name="Hua S.X."/>
        </authorList>
    </citation>
    <scope>NUCLEOTIDE SEQUENCE [LARGE SCALE GENOMIC DNA]</scope>
    <source>
        <strain evidence="13 14">CBS 119388</strain>
    </source>
</reference>